<dbReference type="Proteomes" id="UP000600600">
    <property type="component" value="Unassembled WGS sequence"/>
</dbReference>
<evidence type="ECO:0000313" key="1">
    <source>
        <dbReference type="EMBL" id="MBC5605980.1"/>
    </source>
</evidence>
<keyword evidence="2" id="KW-1185">Reference proteome</keyword>
<gene>
    <name evidence="1" type="ORF">H8S67_15060</name>
</gene>
<accession>A0ABR7CDV2</accession>
<evidence type="ECO:0000313" key="2">
    <source>
        <dbReference type="Proteomes" id="UP000600600"/>
    </source>
</evidence>
<organism evidence="1 2">
    <name type="scientific">Bacteroides difficilis</name>
    <dbReference type="NCBI Taxonomy" id="2763021"/>
    <lineage>
        <taxon>Bacteria</taxon>
        <taxon>Pseudomonadati</taxon>
        <taxon>Bacteroidota</taxon>
        <taxon>Bacteroidia</taxon>
        <taxon>Bacteroidales</taxon>
        <taxon>Bacteroidaceae</taxon>
        <taxon>Bacteroides</taxon>
    </lineage>
</organism>
<proteinExistence type="predicted"/>
<dbReference type="EMBL" id="JACOOE010000007">
    <property type="protein sequence ID" value="MBC5605980.1"/>
    <property type="molecule type" value="Genomic_DNA"/>
</dbReference>
<sequence length="440" mass="52139">MTGNKMSELGCDDKNTFDDFITVLDKLIEDFQNCRFDKERTFIPVDKDYIPMDGAHRVACAAYFGEQVNILRFPDREYQFKGYQYLRHELLPTSISDYMALESIRWYDDLYVFFLWPQAHQSADKLKKAQEMIYANTDVMYDVEYKFTYTAIRNLMIQIYGHMDWLGNIDNEFKNVLVKVDEVWASNGKVQLIVTRGESCEHITKLKAQIREMFGIGLSSCHSTDNMRETRLALNVLLNPLSRHFLERAKPTTFKKSFKLVEQFKEIAKRHNLPLGNFILDSSMVLAIYGAREARDLDFYSLQGTNINVYQDIADIEEHDETQKQYYEYPVDDYIISPEHYFVFNEVKFMSLQDLLKFKQTRYAQTKESKDAGDIGLIKNYSEKMSAFTQWIPDLKYNYLRKQRACYDYVYALIFWRRKEILEKIGLYKPLKALKNLLRR</sequence>
<protein>
    <recommendedName>
        <fullName evidence="3">ParB/Sulfiredoxin domain-containing protein</fullName>
    </recommendedName>
</protein>
<name>A0ABR7CDV2_9BACE</name>
<dbReference type="RefSeq" id="WP_186967859.1">
    <property type="nucleotide sequence ID" value="NZ_JACOOE010000007.1"/>
</dbReference>
<reference evidence="1 2" key="1">
    <citation type="submission" date="2020-08" db="EMBL/GenBank/DDBJ databases">
        <title>Genome public.</title>
        <authorList>
            <person name="Liu C."/>
            <person name="Sun Q."/>
        </authorList>
    </citation>
    <scope>NUCLEOTIDE SEQUENCE [LARGE SCALE GENOMIC DNA]</scope>
    <source>
        <strain evidence="1 2">M27</strain>
    </source>
</reference>
<comment type="caution">
    <text evidence="1">The sequence shown here is derived from an EMBL/GenBank/DDBJ whole genome shotgun (WGS) entry which is preliminary data.</text>
</comment>
<evidence type="ECO:0008006" key="3">
    <source>
        <dbReference type="Google" id="ProtNLM"/>
    </source>
</evidence>